<keyword evidence="5" id="KW-0521">NADP</keyword>
<reference evidence="8" key="1">
    <citation type="submission" date="2021-01" db="EMBL/GenBank/DDBJ databases">
        <authorList>
            <person name="Corre E."/>
            <person name="Pelletier E."/>
            <person name="Niang G."/>
            <person name="Scheremetjew M."/>
            <person name="Finn R."/>
            <person name="Kale V."/>
            <person name="Holt S."/>
            <person name="Cochrane G."/>
            <person name="Meng A."/>
            <person name="Brown T."/>
            <person name="Cohen L."/>
        </authorList>
    </citation>
    <scope>NUCLEOTIDE SEQUENCE</scope>
    <source>
        <strain evidence="8">Isolate 1302-5</strain>
    </source>
</reference>
<evidence type="ECO:0000256" key="1">
    <source>
        <dbReference type="ARBA" id="ARBA00005855"/>
    </source>
</evidence>
<accession>A0A7S4JBY1</accession>
<dbReference type="SUPFAM" id="SSF51905">
    <property type="entry name" value="FAD/NAD(P)-binding domain"/>
    <property type="match status" value="1"/>
</dbReference>
<dbReference type="PANTHER" id="PTHR46091:SF3">
    <property type="entry name" value="AMINE OXIDASE DOMAIN-CONTAINING PROTEIN"/>
    <property type="match status" value="1"/>
</dbReference>
<evidence type="ECO:0000256" key="4">
    <source>
        <dbReference type="ARBA" id="ARBA00022827"/>
    </source>
</evidence>
<evidence type="ECO:0000256" key="5">
    <source>
        <dbReference type="ARBA" id="ARBA00022857"/>
    </source>
</evidence>
<evidence type="ECO:0000313" key="8">
    <source>
        <dbReference type="EMBL" id="CAE2258799.1"/>
    </source>
</evidence>
<keyword evidence="7" id="KW-1133">Transmembrane helix</keyword>
<feature type="transmembrane region" description="Helical" evidence="7">
    <location>
        <begin position="15"/>
        <end position="37"/>
    </location>
</feature>
<dbReference type="PANTHER" id="PTHR46091">
    <property type="entry name" value="BLR7054 PROTEIN"/>
    <property type="match status" value="1"/>
</dbReference>
<proteinExistence type="inferred from homology"/>
<organism evidence="8">
    <name type="scientific">Odontella aurita</name>
    <dbReference type="NCBI Taxonomy" id="265563"/>
    <lineage>
        <taxon>Eukaryota</taxon>
        <taxon>Sar</taxon>
        <taxon>Stramenopiles</taxon>
        <taxon>Ochrophyta</taxon>
        <taxon>Bacillariophyta</taxon>
        <taxon>Mediophyceae</taxon>
        <taxon>Biddulphiophycidae</taxon>
        <taxon>Eupodiscales</taxon>
        <taxon>Odontellaceae</taxon>
        <taxon>Odontella</taxon>
    </lineage>
</organism>
<dbReference type="Pfam" id="PF13450">
    <property type="entry name" value="NAD_binding_8"/>
    <property type="match status" value="1"/>
</dbReference>
<dbReference type="InterPro" id="IPR052206">
    <property type="entry name" value="Retinol_saturase"/>
</dbReference>
<dbReference type="InterPro" id="IPR036188">
    <property type="entry name" value="FAD/NAD-bd_sf"/>
</dbReference>
<comment type="similarity">
    <text evidence="1">Belongs to the carotenoid/retinoid oxidoreductase family. CrtISO subfamily.</text>
</comment>
<dbReference type="AlphaFoldDB" id="A0A7S4JBY1"/>
<keyword evidence="4" id="KW-0274">FAD</keyword>
<sequence length="669" mass="74933">MIRTFDLMSTQQAQIWALVIATVVLLPIYFVLILTRWPKPRCVHPRRASSFRPDLVPKCIDTIVIGSGSGGCTCANLLAQSGQRVLLLERHEKTGGCTHSFREKKCEWDTGLHYTSKAMSLKTRRPGAIMDFLSRGKQAWTPLDEPYDEIVFPSDADTRPGRPNENSYRFISGKENTVESILNSIDPSDDLLRSRAMRYMDLCQEINNCFVALGVSRILPAWLSRILVGNRVDRLMKFAAMSVRDVQHAILNVGYTAEDLLEEGCPTAPEGPDPDPSIRRLKAVLTHPIGDYAVQPRDATFAAHGVTMTHYMGGASYTVGATQNISVKTSSLLREFGGEVFVDANVHGIIIEDGRAVGVRVSNEKMLAECTSEAEKASIVITEIRAKNVVCATSIYNLYNKLLPQNLPIVKKFRDPNKRTVRQSNGHVFLFCKIKGDATELGLPTHNLWYFNGYDLDGAFDEYFANPTEVRPPTVYIGFPCTKDITWKKRFPGISNCIMISDGLYEWFEKYADKPCRHRSNEYMEFKEKLTRHLLDILYEFVPETKGRVEYHHLGTPLSEITYLTSFRAGSYGTKCLTTMFDEVNREWTTTPHTSISGLYLAGSDAFLPSVAGAMYGGALGASAVLGHVGTIRMGYALLSHLAKGLREENPKLTWYQSMYVAFDVFLNT</sequence>
<evidence type="ECO:0000256" key="3">
    <source>
        <dbReference type="ARBA" id="ARBA00022729"/>
    </source>
</evidence>
<keyword evidence="3" id="KW-0732">Signal</keyword>
<name>A0A7S4JBY1_9STRA</name>
<keyword evidence="7" id="KW-0812">Transmembrane</keyword>
<keyword evidence="6" id="KW-0520">NAD</keyword>
<evidence type="ECO:0008006" key="9">
    <source>
        <dbReference type="Google" id="ProtNLM"/>
    </source>
</evidence>
<evidence type="ECO:0000256" key="2">
    <source>
        <dbReference type="ARBA" id="ARBA00022630"/>
    </source>
</evidence>
<evidence type="ECO:0000256" key="6">
    <source>
        <dbReference type="ARBA" id="ARBA00023027"/>
    </source>
</evidence>
<gene>
    <name evidence="8" type="ORF">OAUR00152_LOCUS25634</name>
</gene>
<evidence type="ECO:0000256" key="7">
    <source>
        <dbReference type="SAM" id="Phobius"/>
    </source>
</evidence>
<dbReference type="Gene3D" id="3.50.50.60">
    <property type="entry name" value="FAD/NAD(P)-binding domain"/>
    <property type="match status" value="2"/>
</dbReference>
<dbReference type="EMBL" id="HBKQ01037155">
    <property type="protein sequence ID" value="CAE2258799.1"/>
    <property type="molecule type" value="Transcribed_RNA"/>
</dbReference>
<keyword evidence="7" id="KW-0472">Membrane</keyword>
<keyword evidence="2" id="KW-0285">Flavoprotein</keyword>
<protein>
    <recommendedName>
        <fullName evidence="9">Amine oxidase domain-containing protein</fullName>
    </recommendedName>
</protein>